<evidence type="ECO:0000313" key="2">
    <source>
        <dbReference type="EMBL" id="KAJ4147182.1"/>
    </source>
</evidence>
<dbReference type="EMBL" id="JAJHUN010000010">
    <property type="protein sequence ID" value="KAJ4147182.1"/>
    <property type="molecule type" value="Genomic_DNA"/>
</dbReference>
<dbReference type="Proteomes" id="UP001144673">
    <property type="component" value="Chromosome 3"/>
</dbReference>
<dbReference type="RefSeq" id="XP_056050123.1">
    <property type="nucleotide sequence ID" value="XM_056193045.1"/>
</dbReference>
<proteinExistence type="predicted"/>
<sequence>MRSPDLFIGISLLAVAVAAAQTCDYGQGHTCISPDASASVALPIPTLFPSSAPPSFVLAVDDLAHADIIAITAANRDVNVPSASANGPLQAVSWWLEFGNATANLSGGQERAYTAWALESNATSDIGGADGGCEGLLGKDCVDDLKTLFTDKNTLEIGATTVGGAMMKFFATPPRNIRCPSIYWGDGSGRDLSLFGTSDTRPLVANSEWIARLSDKFLMHGGPVSGNASHTHGRTTIRFRSLEEQKKLAVVAFSLGYPAGGPGERAENTLNMACLRIGKADKESGSGGNGGGKNDKGSAAGKLRLGAATLAVTVIMLLLAV</sequence>
<feature type="chain" id="PRO_5040931275" evidence="1">
    <location>
        <begin position="21"/>
        <end position="321"/>
    </location>
</feature>
<dbReference type="AlphaFoldDB" id="A0A9W8Q4W1"/>
<feature type="signal peptide" evidence="1">
    <location>
        <begin position="1"/>
        <end position="20"/>
    </location>
</feature>
<keyword evidence="1" id="KW-0732">Signal</keyword>
<keyword evidence="3" id="KW-1185">Reference proteome</keyword>
<dbReference type="GeneID" id="80888881"/>
<comment type="caution">
    <text evidence="2">The sequence shown here is derived from an EMBL/GenBank/DDBJ whole genome shotgun (WGS) entry which is preliminary data.</text>
</comment>
<evidence type="ECO:0000313" key="3">
    <source>
        <dbReference type="Proteomes" id="UP001144673"/>
    </source>
</evidence>
<evidence type="ECO:0000256" key="1">
    <source>
        <dbReference type="SAM" id="SignalP"/>
    </source>
</evidence>
<gene>
    <name evidence="2" type="ORF">LMH87_001722</name>
</gene>
<name>A0A9W8Q4W1_AKAMU</name>
<reference evidence="2" key="1">
    <citation type="journal article" date="2023" name="Access Microbiol">
        <title>De-novo genome assembly for Akanthomyces muscarius, a biocontrol agent of insect agricultural pests.</title>
        <authorList>
            <person name="Erdos Z."/>
            <person name="Studholme D.J."/>
            <person name="Raymond B."/>
            <person name="Sharma M."/>
        </authorList>
    </citation>
    <scope>NUCLEOTIDE SEQUENCE</scope>
    <source>
        <strain evidence="2">Ve6</strain>
    </source>
</reference>
<protein>
    <submittedName>
        <fullName evidence="2">Uncharacterized protein</fullName>
    </submittedName>
</protein>
<organism evidence="2 3">
    <name type="scientific">Akanthomyces muscarius</name>
    <name type="common">Entomopathogenic fungus</name>
    <name type="synonym">Lecanicillium muscarium</name>
    <dbReference type="NCBI Taxonomy" id="2231603"/>
    <lineage>
        <taxon>Eukaryota</taxon>
        <taxon>Fungi</taxon>
        <taxon>Dikarya</taxon>
        <taxon>Ascomycota</taxon>
        <taxon>Pezizomycotina</taxon>
        <taxon>Sordariomycetes</taxon>
        <taxon>Hypocreomycetidae</taxon>
        <taxon>Hypocreales</taxon>
        <taxon>Cordycipitaceae</taxon>
        <taxon>Akanthomyces</taxon>
    </lineage>
</organism>
<dbReference type="KEGG" id="amus:LMH87_001722"/>
<accession>A0A9W8Q4W1</accession>